<organism evidence="8 9">
    <name type="scientific">Marmota monax</name>
    <name type="common">Woodchuck</name>
    <dbReference type="NCBI Taxonomy" id="9995"/>
    <lineage>
        <taxon>Eukaryota</taxon>
        <taxon>Metazoa</taxon>
        <taxon>Chordata</taxon>
        <taxon>Craniata</taxon>
        <taxon>Vertebrata</taxon>
        <taxon>Euteleostomi</taxon>
        <taxon>Mammalia</taxon>
        <taxon>Eutheria</taxon>
        <taxon>Euarchontoglires</taxon>
        <taxon>Glires</taxon>
        <taxon>Rodentia</taxon>
        <taxon>Sciuromorpha</taxon>
        <taxon>Sciuridae</taxon>
        <taxon>Xerinae</taxon>
        <taxon>Marmotini</taxon>
        <taxon>Marmota</taxon>
    </lineage>
</organism>
<dbReference type="GO" id="GO:0072673">
    <property type="term" value="P:lamellipodium morphogenesis"/>
    <property type="evidence" value="ECO:0007669"/>
    <property type="project" value="TreeGrafter"/>
</dbReference>
<dbReference type="EMBL" id="WJEC01006579">
    <property type="protein sequence ID" value="KAF7472091.1"/>
    <property type="molecule type" value="Genomic_DNA"/>
</dbReference>
<gene>
    <name evidence="7" type="ORF">GHT09_016915</name>
    <name evidence="8" type="ORF">MONAX_5E017411</name>
</gene>
<evidence type="ECO:0000256" key="1">
    <source>
        <dbReference type="ARBA" id="ARBA00004496"/>
    </source>
</evidence>
<dbReference type="GO" id="GO:0005884">
    <property type="term" value="C:actin filament"/>
    <property type="evidence" value="ECO:0007669"/>
    <property type="project" value="TreeGrafter"/>
</dbReference>
<dbReference type="PANTHER" id="PTHR46184">
    <property type="entry name" value="UNCONVENTIONAL MYOSIN-IXB-LIKE PROTEIN"/>
    <property type="match status" value="1"/>
</dbReference>
<dbReference type="PROSITE" id="PS50200">
    <property type="entry name" value="RA"/>
    <property type="match status" value="1"/>
</dbReference>
<dbReference type="GO" id="GO:0005524">
    <property type="term" value="F:ATP binding"/>
    <property type="evidence" value="ECO:0007669"/>
    <property type="project" value="UniProtKB-KW"/>
</dbReference>
<protein>
    <recommendedName>
        <fullName evidence="6">Ras-associating domain-containing protein</fullName>
    </recommendedName>
</protein>
<dbReference type="GO" id="GO:0001726">
    <property type="term" value="C:ruffle"/>
    <property type="evidence" value="ECO:0007669"/>
    <property type="project" value="TreeGrafter"/>
</dbReference>
<dbReference type="GO" id="GO:0000146">
    <property type="term" value="F:microfilament motor activity"/>
    <property type="evidence" value="ECO:0007669"/>
    <property type="project" value="InterPro"/>
</dbReference>
<name>A0A5E4BTM9_MARMO</name>
<dbReference type="GO" id="GO:0005096">
    <property type="term" value="F:GTPase activator activity"/>
    <property type="evidence" value="ECO:0007669"/>
    <property type="project" value="InterPro"/>
</dbReference>
<evidence type="ECO:0000256" key="3">
    <source>
        <dbReference type="ARBA" id="ARBA00022741"/>
    </source>
</evidence>
<keyword evidence="5" id="KW-0175">Coiled coil</keyword>
<keyword evidence="3" id="KW-0547">Nucleotide-binding</keyword>
<dbReference type="InterPro" id="IPR036961">
    <property type="entry name" value="Kinesin_motor_dom_sf"/>
</dbReference>
<evidence type="ECO:0000313" key="8">
    <source>
        <dbReference type="EMBL" id="VTJ72924.1"/>
    </source>
</evidence>
<proteinExistence type="predicted"/>
<sequence length="195" mass="22579">MMGIQCYVLVEVKEEEWVLGVNDSPLHHMLLWPRRAQEDTYYPQEDTYYFLLQEHNADGTYYTYYFLLQERKADRTIKYMHMQLVAQATAAWRLVERGLLPQQQGDFDKLCNLPQGQLLEETQAPLLQQKIYMYTRSILVTINPFKSLPIYHPQVGKDAGKTAAGQAGAVRLCADRCGLLRHAEEACKPVHSDLR</sequence>
<reference evidence="8 9" key="1">
    <citation type="submission" date="2019-04" db="EMBL/GenBank/DDBJ databases">
        <authorList>
            <person name="Alioto T."/>
            <person name="Alioto T."/>
        </authorList>
    </citation>
    <scope>NUCLEOTIDE SEQUENCE [LARGE SCALE GENOMIC DNA]</scope>
</reference>
<dbReference type="EMBL" id="CABDUW010000650">
    <property type="protein sequence ID" value="VTJ72924.1"/>
    <property type="molecule type" value="Genomic_DNA"/>
</dbReference>
<dbReference type="GO" id="GO:0005737">
    <property type="term" value="C:cytoplasm"/>
    <property type="evidence" value="ECO:0007669"/>
    <property type="project" value="UniProtKB-SubCell"/>
</dbReference>
<dbReference type="Proteomes" id="UP000662637">
    <property type="component" value="Unassembled WGS sequence"/>
</dbReference>
<dbReference type="GO" id="GO:0030048">
    <property type="term" value="P:actin filament-based movement"/>
    <property type="evidence" value="ECO:0007669"/>
    <property type="project" value="TreeGrafter"/>
</dbReference>
<dbReference type="PANTHER" id="PTHR46184:SF2">
    <property type="entry name" value="UNCONVENTIONAL MYOSIN-IXB"/>
    <property type="match status" value="1"/>
</dbReference>
<evidence type="ECO:0000313" key="7">
    <source>
        <dbReference type="EMBL" id="KAF7472091.1"/>
    </source>
</evidence>
<dbReference type="GO" id="GO:0035556">
    <property type="term" value="P:intracellular signal transduction"/>
    <property type="evidence" value="ECO:0007669"/>
    <property type="project" value="InterPro"/>
</dbReference>
<dbReference type="InterPro" id="IPR046987">
    <property type="entry name" value="Myo9"/>
</dbReference>
<keyword evidence="4" id="KW-0067">ATP-binding</keyword>
<dbReference type="GO" id="GO:0016887">
    <property type="term" value="F:ATP hydrolysis activity"/>
    <property type="evidence" value="ECO:0007669"/>
    <property type="project" value="TreeGrafter"/>
</dbReference>
<accession>A0A5E4BTM9</accession>
<dbReference type="AlphaFoldDB" id="A0A5E4BTM9"/>
<dbReference type="Proteomes" id="UP000335636">
    <property type="component" value="Unassembled WGS sequence"/>
</dbReference>
<reference evidence="7" key="2">
    <citation type="submission" date="2020-08" db="EMBL/GenBank/DDBJ databases">
        <authorList>
            <person name="Shumante A."/>
            <person name="Zimin A.V."/>
            <person name="Puiu D."/>
            <person name="Salzberg S.L."/>
        </authorList>
    </citation>
    <scope>NUCLEOTIDE SEQUENCE</scope>
    <source>
        <strain evidence="7">WC2-LM</strain>
        <tissue evidence="7">Liver</tissue>
    </source>
</reference>
<dbReference type="GO" id="GO:0030027">
    <property type="term" value="C:lamellipodium"/>
    <property type="evidence" value="ECO:0007669"/>
    <property type="project" value="TreeGrafter"/>
</dbReference>
<dbReference type="Gene3D" id="3.40.850.10">
    <property type="entry name" value="Kinesin motor domain"/>
    <property type="match status" value="1"/>
</dbReference>
<evidence type="ECO:0000256" key="5">
    <source>
        <dbReference type="ARBA" id="ARBA00023054"/>
    </source>
</evidence>
<comment type="subcellular location">
    <subcellularLocation>
        <location evidence="1">Cytoplasm</location>
    </subcellularLocation>
</comment>
<evidence type="ECO:0000256" key="2">
    <source>
        <dbReference type="ARBA" id="ARBA00022490"/>
    </source>
</evidence>
<dbReference type="GO" id="GO:0051015">
    <property type="term" value="F:actin filament binding"/>
    <property type="evidence" value="ECO:0007669"/>
    <property type="project" value="TreeGrafter"/>
</dbReference>
<keyword evidence="2" id="KW-0963">Cytoplasm</keyword>
<evidence type="ECO:0000259" key="6">
    <source>
        <dbReference type="PROSITE" id="PS50200"/>
    </source>
</evidence>
<evidence type="ECO:0000313" key="9">
    <source>
        <dbReference type="Proteomes" id="UP000335636"/>
    </source>
</evidence>
<dbReference type="InterPro" id="IPR000159">
    <property type="entry name" value="RA_dom"/>
</dbReference>
<evidence type="ECO:0000256" key="4">
    <source>
        <dbReference type="ARBA" id="ARBA00022840"/>
    </source>
</evidence>
<feature type="domain" description="Ras-associating" evidence="6">
    <location>
        <begin position="1"/>
        <end position="57"/>
    </location>
</feature>
<keyword evidence="9" id="KW-1185">Reference proteome</keyword>